<dbReference type="GO" id="GO:0008714">
    <property type="term" value="F:AMP nucleosidase activity"/>
    <property type="evidence" value="ECO:0007669"/>
    <property type="project" value="UniProtKB-EC"/>
</dbReference>
<dbReference type="EC" id="3.2.2.n1" evidence="3"/>
<dbReference type="EMBL" id="BJYS01000003">
    <property type="protein sequence ID" value="GEO02996.1"/>
    <property type="molecule type" value="Genomic_DNA"/>
</dbReference>
<gene>
    <name evidence="4" type="ORF">AAE02nite_06600</name>
</gene>
<name>A0A512ATG4_9BACT</name>
<evidence type="ECO:0000313" key="5">
    <source>
        <dbReference type="Proteomes" id="UP000321532"/>
    </source>
</evidence>
<keyword evidence="5" id="KW-1185">Reference proteome</keyword>
<dbReference type="SUPFAM" id="SSF102405">
    <property type="entry name" value="MCP/YpsA-like"/>
    <property type="match status" value="1"/>
</dbReference>
<dbReference type="Pfam" id="PF03641">
    <property type="entry name" value="Lysine_decarbox"/>
    <property type="match status" value="1"/>
</dbReference>
<dbReference type="InterPro" id="IPR031100">
    <property type="entry name" value="LOG_fam"/>
</dbReference>
<organism evidence="4 5">
    <name type="scientific">Adhaeribacter aerolatus</name>
    <dbReference type="NCBI Taxonomy" id="670289"/>
    <lineage>
        <taxon>Bacteria</taxon>
        <taxon>Pseudomonadati</taxon>
        <taxon>Bacteroidota</taxon>
        <taxon>Cytophagia</taxon>
        <taxon>Cytophagales</taxon>
        <taxon>Hymenobacteraceae</taxon>
        <taxon>Adhaeribacter</taxon>
    </lineage>
</organism>
<dbReference type="PANTHER" id="PTHR31223">
    <property type="entry name" value="LOG FAMILY PROTEIN YJL055W"/>
    <property type="match status" value="1"/>
</dbReference>
<dbReference type="Proteomes" id="UP000321532">
    <property type="component" value="Unassembled WGS sequence"/>
</dbReference>
<proteinExistence type="inferred from homology"/>
<comment type="similarity">
    <text evidence="2 3">Belongs to the LOG family.</text>
</comment>
<accession>A0A512ATG4</accession>
<comment type="caution">
    <text evidence="4">The sequence shown here is derived from an EMBL/GenBank/DDBJ whole genome shotgun (WGS) entry which is preliminary data.</text>
</comment>
<evidence type="ECO:0000313" key="4">
    <source>
        <dbReference type="EMBL" id="GEO02996.1"/>
    </source>
</evidence>
<reference evidence="4 5" key="1">
    <citation type="submission" date="2019-07" db="EMBL/GenBank/DDBJ databases">
        <title>Whole genome shotgun sequence of Adhaeribacter aerolatus NBRC 106133.</title>
        <authorList>
            <person name="Hosoyama A."/>
            <person name="Uohara A."/>
            <person name="Ohji S."/>
            <person name="Ichikawa N."/>
        </authorList>
    </citation>
    <scope>NUCLEOTIDE SEQUENCE [LARGE SCALE GENOMIC DNA]</scope>
    <source>
        <strain evidence="4 5">NBRC 106133</strain>
    </source>
</reference>
<protein>
    <recommendedName>
        <fullName evidence="3">Cytokinin riboside 5'-monophosphate phosphoribohydrolase</fullName>
        <ecNumber evidence="3">3.2.2.n1</ecNumber>
    </recommendedName>
</protein>
<evidence type="ECO:0000256" key="3">
    <source>
        <dbReference type="RuleBase" id="RU363015"/>
    </source>
</evidence>
<keyword evidence="3 4" id="KW-0378">Hydrolase</keyword>
<dbReference type="Gene3D" id="3.40.50.450">
    <property type="match status" value="1"/>
</dbReference>
<dbReference type="GO" id="GO:0009691">
    <property type="term" value="P:cytokinin biosynthetic process"/>
    <property type="evidence" value="ECO:0007669"/>
    <property type="project" value="UniProtKB-UniRule"/>
</dbReference>
<dbReference type="PANTHER" id="PTHR31223:SF70">
    <property type="entry name" value="LOG FAMILY PROTEIN YJL055W"/>
    <property type="match status" value="1"/>
</dbReference>
<evidence type="ECO:0000256" key="2">
    <source>
        <dbReference type="ARBA" id="ARBA00006763"/>
    </source>
</evidence>
<dbReference type="AlphaFoldDB" id="A0A512ATG4"/>
<evidence type="ECO:0000256" key="1">
    <source>
        <dbReference type="ARBA" id="ARBA00000274"/>
    </source>
</evidence>
<sequence>MQSHVQNNILSMKSIAVFCGANNGNSPVYAAAAKAFGELLARESITLVFGGGKVGLMGIIADSVLAAGGSAIGVIPQSLVAREVAHDNLTQLHVVETMHERKALMASLSDGFVAMPGGLGTFDEICEIITWNQLGILVKPCAFLNVNGYFNPLIQMFDTCVTEGFLRQERRDSLIIEEDGAKILEKIRQYEPLITDKWTDLKKA</sequence>
<comment type="catalytic activity">
    <reaction evidence="1">
        <text>AMP + H2O = D-ribose 5-phosphate + adenine</text>
        <dbReference type="Rhea" id="RHEA:20129"/>
        <dbReference type="ChEBI" id="CHEBI:15377"/>
        <dbReference type="ChEBI" id="CHEBI:16708"/>
        <dbReference type="ChEBI" id="CHEBI:78346"/>
        <dbReference type="ChEBI" id="CHEBI:456215"/>
        <dbReference type="EC" id="3.2.2.4"/>
    </reaction>
</comment>
<dbReference type="InterPro" id="IPR005269">
    <property type="entry name" value="LOG"/>
</dbReference>
<dbReference type="GO" id="GO:0005829">
    <property type="term" value="C:cytosol"/>
    <property type="evidence" value="ECO:0007669"/>
    <property type="project" value="TreeGrafter"/>
</dbReference>
<dbReference type="NCBIfam" id="TIGR00730">
    <property type="entry name" value="Rossman fold protein, TIGR00730 family"/>
    <property type="match status" value="1"/>
</dbReference>
<keyword evidence="3" id="KW-0203">Cytokinin biosynthesis</keyword>